<dbReference type="EMBL" id="CM010720">
    <property type="protein sequence ID" value="RZC65795.1"/>
    <property type="molecule type" value="Genomic_DNA"/>
</dbReference>
<gene>
    <name evidence="1" type="ORF">C5167_009487</name>
</gene>
<dbReference type="Gramene" id="RZC65795">
    <property type="protein sequence ID" value="RZC65795"/>
    <property type="gene ID" value="C5167_009487"/>
</dbReference>
<keyword evidence="2" id="KW-1185">Reference proteome</keyword>
<name>A0A4Y7K1F7_PAPSO</name>
<accession>A0A4Y7K1F7</accession>
<reference evidence="1 2" key="1">
    <citation type="journal article" date="2018" name="Science">
        <title>The opium poppy genome and morphinan production.</title>
        <authorList>
            <person name="Guo L."/>
            <person name="Winzer T."/>
            <person name="Yang X."/>
            <person name="Li Y."/>
            <person name="Ning Z."/>
            <person name="He Z."/>
            <person name="Teodor R."/>
            <person name="Lu Y."/>
            <person name="Bowser T.A."/>
            <person name="Graham I.A."/>
            <person name="Ye K."/>
        </authorList>
    </citation>
    <scope>NUCLEOTIDE SEQUENCE [LARGE SCALE GENOMIC DNA]</scope>
    <source>
        <strain evidence="2">cv. HN1</strain>
        <tissue evidence="1">Leaves</tissue>
    </source>
</reference>
<dbReference type="AlphaFoldDB" id="A0A4Y7K1F7"/>
<organism evidence="1 2">
    <name type="scientific">Papaver somniferum</name>
    <name type="common">Opium poppy</name>
    <dbReference type="NCBI Taxonomy" id="3469"/>
    <lineage>
        <taxon>Eukaryota</taxon>
        <taxon>Viridiplantae</taxon>
        <taxon>Streptophyta</taxon>
        <taxon>Embryophyta</taxon>
        <taxon>Tracheophyta</taxon>
        <taxon>Spermatophyta</taxon>
        <taxon>Magnoliopsida</taxon>
        <taxon>Ranunculales</taxon>
        <taxon>Papaveraceae</taxon>
        <taxon>Papaveroideae</taxon>
        <taxon>Papaver</taxon>
    </lineage>
</organism>
<proteinExistence type="predicted"/>
<protein>
    <submittedName>
        <fullName evidence="1">Uncharacterized protein</fullName>
    </submittedName>
</protein>
<evidence type="ECO:0000313" key="2">
    <source>
        <dbReference type="Proteomes" id="UP000316621"/>
    </source>
</evidence>
<sequence>MEEINRGSECILLIRPDPTSQIQFLHVLIMGFRFDAVPPKVFQSKDHYKTFNQIPQMDYKGRHGPLE</sequence>
<evidence type="ECO:0000313" key="1">
    <source>
        <dbReference type="EMBL" id="RZC65795.1"/>
    </source>
</evidence>
<dbReference type="Proteomes" id="UP000316621">
    <property type="component" value="Chromosome 6"/>
</dbReference>